<protein>
    <submittedName>
        <fullName evidence="1">Uncharacterized protein</fullName>
    </submittedName>
</protein>
<sequence length="66" mass="7393">MHSAAIDALAPTHGKGPFGFRNSCGVGGRIDFLFGEPVERFAEFISQPDPHHNLYSTSESRNWLRY</sequence>
<reference evidence="1 2" key="1">
    <citation type="submission" date="2017-11" db="EMBL/GenBank/DDBJ databases">
        <title>Complete genome of Rhizobium leguminosarum Norway, an ineffective micro-symbiont.</title>
        <authorList>
            <person name="Hoffrichter A."/>
            <person name="Liang J."/>
            <person name="Brachmann A."/>
            <person name="Marin M."/>
        </authorList>
    </citation>
    <scope>NUCLEOTIDE SEQUENCE [LARGE SCALE GENOMIC DNA]</scope>
    <source>
        <strain evidence="1 2">Norway</strain>
    </source>
</reference>
<dbReference type="EMBL" id="CP025012">
    <property type="protein sequence ID" value="AUW44887.1"/>
    <property type="molecule type" value="Genomic_DNA"/>
</dbReference>
<dbReference type="AlphaFoldDB" id="A0A2K9Z9F1"/>
<dbReference type="Proteomes" id="UP000238523">
    <property type="component" value="Chromosome"/>
</dbReference>
<proteinExistence type="predicted"/>
<evidence type="ECO:0000313" key="2">
    <source>
        <dbReference type="Proteomes" id="UP000238523"/>
    </source>
</evidence>
<gene>
    <name evidence="1" type="ORF">CUJ84_Chr004583</name>
</gene>
<name>A0A2K9Z9F1_RHILE</name>
<evidence type="ECO:0000313" key="1">
    <source>
        <dbReference type="EMBL" id="AUW44887.1"/>
    </source>
</evidence>
<accession>A0A2K9Z9F1</accession>
<organism evidence="1 2">
    <name type="scientific">Rhizobium leguminosarum</name>
    <dbReference type="NCBI Taxonomy" id="384"/>
    <lineage>
        <taxon>Bacteria</taxon>
        <taxon>Pseudomonadati</taxon>
        <taxon>Pseudomonadota</taxon>
        <taxon>Alphaproteobacteria</taxon>
        <taxon>Hyphomicrobiales</taxon>
        <taxon>Rhizobiaceae</taxon>
        <taxon>Rhizobium/Agrobacterium group</taxon>
        <taxon>Rhizobium</taxon>
    </lineage>
</organism>